<protein>
    <submittedName>
        <fullName evidence="1">Uncharacterized protein</fullName>
    </submittedName>
</protein>
<dbReference type="KEGG" id="pcat:Pcatena_02990"/>
<dbReference type="EMBL" id="AP019367">
    <property type="protein sequence ID" value="BBH49712.1"/>
    <property type="molecule type" value="Genomic_DNA"/>
</dbReference>
<proteinExistence type="predicted"/>
<dbReference type="Proteomes" id="UP000273154">
    <property type="component" value="Chromosome"/>
</dbReference>
<accession>A0A3G9K511</accession>
<keyword evidence="2" id="KW-1185">Reference proteome</keyword>
<evidence type="ECO:0000313" key="2">
    <source>
        <dbReference type="Proteomes" id="UP000273154"/>
    </source>
</evidence>
<organism evidence="1 2">
    <name type="scientific">Parolsenella catena</name>
    <dbReference type="NCBI Taxonomy" id="2003188"/>
    <lineage>
        <taxon>Bacteria</taxon>
        <taxon>Bacillati</taxon>
        <taxon>Actinomycetota</taxon>
        <taxon>Coriobacteriia</taxon>
        <taxon>Coriobacteriales</taxon>
        <taxon>Atopobiaceae</taxon>
        <taxon>Parolsenella</taxon>
    </lineage>
</organism>
<dbReference type="AlphaFoldDB" id="A0A3G9K511"/>
<sequence length="60" mass="6906">MHDYVLERVIPNRASNYRQLAVSFACARRLRARLHCVSVTFRYDAVPFTAKKLPIAELNG</sequence>
<gene>
    <name evidence="1" type="ORF">Pcatena_02990</name>
</gene>
<reference evidence="2" key="1">
    <citation type="submission" date="2018-11" db="EMBL/GenBank/DDBJ databases">
        <title>Comparative genomics of Parolsenella catena and Libanicoccus massiliensis: Reclassification of Libanicoccus massiliensis as Parolsenella massiliensis comb. nov.</title>
        <authorList>
            <person name="Sakamoto M."/>
            <person name="Ikeyama N."/>
            <person name="Murakami T."/>
            <person name="Mori H."/>
            <person name="Yuki M."/>
            <person name="Ohkuma M."/>
        </authorList>
    </citation>
    <scope>NUCLEOTIDE SEQUENCE [LARGE SCALE GENOMIC DNA]</scope>
    <source>
        <strain evidence="2">JCM 31932</strain>
    </source>
</reference>
<name>A0A3G9K511_9ACTN</name>
<evidence type="ECO:0000313" key="1">
    <source>
        <dbReference type="EMBL" id="BBH49712.1"/>
    </source>
</evidence>